<proteinExistence type="inferred from homology"/>
<dbReference type="InterPro" id="IPR004365">
    <property type="entry name" value="NA-bd_OB_tRNA"/>
</dbReference>
<feature type="binding site" evidence="7">
    <location>
        <position position="173"/>
    </location>
    <ligand>
        <name>L-aspartate</name>
        <dbReference type="ChEBI" id="CHEBI:29991"/>
    </ligand>
</feature>
<keyword evidence="6 7" id="KW-0030">Aminoacyl-tRNA synthetase</keyword>
<feature type="binding site" evidence="7">
    <location>
        <position position="360"/>
    </location>
    <ligand>
        <name>ATP</name>
        <dbReference type="ChEBI" id="CHEBI:30616"/>
    </ligand>
</feature>
<keyword evidence="4 7" id="KW-0067">ATP-binding</keyword>
<comment type="caution">
    <text evidence="7">Lacks conserved residue(s) required for the propagation of feature annotation.</text>
</comment>
<feature type="binding site" evidence="7">
    <location>
        <begin position="219"/>
        <end position="221"/>
    </location>
    <ligand>
        <name>ATP</name>
        <dbReference type="ChEBI" id="CHEBI:30616"/>
    </ligand>
</feature>
<dbReference type="InterPro" id="IPR047089">
    <property type="entry name" value="Asp-tRNA-ligase_1_N"/>
</dbReference>
<comment type="subcellular location">
    <subcellularLocation>
        <location evidence="7">Cytoplasm</location>
    </subcellularLocation>
</comment>
<dbReference type="CDD" id="cd00777">
    <property type="entry name" value="AspRS_core"/>
    <property type="match status" value="1"/>
</dbReference>
<accession>A0A7C4R8T4</accession>
<evidence type="ECO:0000259" key="8">
    <source>
        <dbReference type="PROSITE" id="PS50862"/>
    </source>
</evidence>
<keyword evidence="2 7" id="KW-0436">Ligase</keyword>
<dbReference type="HAMAP" id="MF_00044">
    <property type="entry name" value="Asp_tRNA_synth_type1"/>
    <property type="match status" value="1"/>
</dbReference>
<evidence type="ECO:0000256" key="5">
    <source>
        <dbReference type="ARBA" id="ARBA00022917"/>
    </source>
</evidence>
<dbReference type="Pfam" id="PF01336">
    <property type="entry name" value="tRNA_anti-codon"/>
    <property type="match status" value="1"/>
</dbReference>
<name>A0A7C4R8T4_UNCC3</name>
<dbReference type="InterPro" id="IPR006195">
    <property type="entry name" value="aa-tRNA-synth_II"/>
</dbReference>
<dbReference type="NCBIfam" id="TIGR00459">
    <property type="entry name" value="aspS_bact"/>
    <property type="match status" value="1"/>
</dbReference>
<dbReference type="EMBL" id="DSYQ01000022">
    <property type="protein sequence ID" value="HGT71364.1"/>
    <property type="molecule type" value="Genomic_DNA"/>
</dbReference>
<dbReference type="InterPro" id="IPR004364">
    <property type="entry name" value="Aa-tRNA-synt_II"/>
</dbReference>
<dbReference type="InterPro" id="IPR012340">
    <property type="entry name" value="NA-bd_OB-fold"/>
</dbReference>
<dbReference type="GO" id="GO:0005737">
    <property type="term" value="C:cytoplasm"/>
    <property type="evidence" value="ECO:0007669"/>
    <property type="project" value="UniProtKB-SubCell"/>
</dbReference>
<protein>
    <recommendedName>
        <fullName evidence="7">Aspartate--tRNA(Asp/Asn) ligase</fullName>
        <ecNumber evidence="7">6.1.1.23</ecNumber>
    </recommendedName>
    <alternativeName>
        <fullName evidence="7">Aspartyl-tRNA synthetase</fullName>
        <shortName evidence="7">AspRS</shortName>
    </alternativeName>
    <alternativeName>
        <fullName evidence="7">Non-discriminating aspartyl-tRNA synthetase</fullName>
        <shortName evidence="7">ND-AspRS</shortName>
    </alternativeName>
</protein>
<comment type="caution">
    <text evidence="9">The sequence shown here is derived from an EMBL/GenBank/DDBJ whole genome shotgun (WGS) entry which is preliminary data.</text>
</comment>
<organism evidence="9">
    <name type="scientific">candidate division CPR3 bacterium</name>
    <dbReference type="NCBI Taxonomy" id="2268181"/>
    <lineage>
        <taxon>Bacteria</taxon>
        <taxon>Bacteria division CPR3</taxon>
    </lineage>
</organism>
<dbReference type="InterPro" id="IPR004115">
    <property type="entry name" value="GAD-like_sf"/>
</dbReference>
<evidence type="ECO:0000256" key="1">
    <source>
        <dbReference type="ARBA" id="ARBA00006303"/>
    </source>
</evidence>
<feature type="region of interest" description="Aspartate" evidence="7">
    <location>
        <begin position="197"/>
        <end position="200"/>
    </location>
</feature>
<keyword evidence="7" id="KW-0963">Cytoplasm</keyword>
<feature type="domain" description="Aminoacyl-transfer RNA synthetases class-II family profile" evidence="8">
    <location>
        <begin position="148"/>
        <end position="433"/>
    </location>
</feature>
<dbReference type="InterPro" id="IPR002312">
    <property type="entry name" value="Asp/Asn-tRNA-synth_IIb"/>
</dbReference>
<comment type="catalytic activity">
    <reaction evidence="7">
        <text>tRNA(Asx) + L-aspartate + ATP = L-aspartyl-tRNA(Asx) + AMP + diphosphate</text>
        <dbReference type="Rhea" id="RHEA:18349"/>
        <dbReference type="Rhea" id="RHEA-COMP:9710"/>
        <dbReference type="Rhea" id="RHEA-COMP:9711"/>
        <dbReference type="ChEBI" id="CHEBI:29991"/>
        <dbReference type="ChEBI" id="CHEBI:30616"/>
        <dbReference type="ChEBI" id="CHEBI:33019"/>
        <dbReference type="ChEBI" id="CHEBI:78442"/>
        <dbReference type="ChEBI" id="CHEBI:78516"/>
        <dbReference type="ChEBI" id="CHEBI:456215"/>
        <dbReference type="EC" id="6.1.1.23"/>
    </reaction>
</comment>
<feature type="binding site" evidence="7">
    <location>
        <begin position="412"/>
        <end position="415"/>
    </location>
    <ligand>
        <name>ATP</name>
        <dbReference type="ChEBI" id="CHEBI:30616"/>
    </ligand>
</feature>
<dbReference type="PRINTS" id="PR01042">
    <property type="entry name" value="TRNASYNTHASP"/>
</dbReference>
<keyword evidence="3 7" id="KW-0547">Nucleotide-binding</keyword>
<feature type="binding site" evidence="7">
    <location>
        <position position="367"/>
    </location>
    <ligand>
        <name>L-aspartate</name>
        <dbReference type="ChEBI" id="CHEBI:29991"/>
    </ligand>
</feature>
<dbReference type="Gene3D" id="2.40.50.140">
    <property type="entry name" value="Nucleic acid-binding proteins"/>
    <property type="match status" value="1"/>
</dbReference>
<gene>
    <name evidence="7 9" type="primary">aspS</name>
    <name evidence="9" type="ORF">ENT43_03840</name>
</gene>
<evidence type="ECO:0000256" key="2">
    <source>
        <dbReference type="ARBA" id="ARBA00022598"/>
    </source>
</evidence>
<evidence type="ECO:0000313" key="9">
    <source>
        <dbReference type="EMBL" id="HGT71364.1"/>
    </source>
</evidence>
<dbReference type="GO" id="GO:0005524">
    <property type="term" value="F:ATP binding"/>
    <property type="evidence" value="ECO:0007669"/>
    <property type="project" value="UniProtKB-UniRule"/>
</dbReference>
<dbReference type="Gene3D" id="3.30.930.10">
    <property type="entry name" value="Bira Bifunctional Protein, Domain 2"/>
    <property type="match status" value="2"/>
</dbReference>
<dbReference type="GO" id="GO:0006422">
    <property type="term" value="P:aspartyl-tRNA aminoacylation"/>
    <property type="evidence" value="ECO:0007669"/>
    <property type="project" value="UniProtKB-UniRule"/>
</dbReference>
<dbReference type="InterPro" id="IPR047090">
    <property type="entry name" value="AspRS_core"/>
</dbReference>
<dbReference type="InterPro" id="IPR045864">
    <property type="entry name" value="aa-tRNA-synth_II/BPL/LPL"/>
</dbReference>
<comment type="subunit">
    <text evidence="7">Homodimer.</text>
</comment>
<evidence type="ECO:0000256" key="4">
    <source>
        <dbReference type="ARBA" id="ARBA00022840"/>
    </source>
</evidence>
<feature type="binding site" evidence="7">
    <location>
        <position position="324"/>
    </location>
    <ligand>
        <name>L-aspartate</name>
        <dbReference type="ChEBI" id="CHEBI:29991"/>
    </ligand>
</feature>
<dbReference type="NCBIfam" id="NF001750">
    <property type="entry name" value="PRK00476.1"/>
    <property type="match status" value="1"/>
</dbReference>
<evidence type="ECO:0000256" key="6">
    <source>
        <dbReference type="ARBA" id="ARBA00023146"/>
    </source>
</evidence>
<sequence>MQRILSSKISEEVGKTIKMCGWVHVRRDHGKLIFIDLRDKDGLTQVVVLPSEKDAYEIGNKLRSEFVVEIEGEVNKRPENMINDKLASGTVELLAKKITILNESKTPPFEIDKDTSNINEELRLKYRYLDLRSERMHQNMIFRHKATKFIRDFLDKEGFYEIETPILTKSTPEGARDYIVPSRLFPGNFYALPQSPQQYKQLLMAGGIEKYFQIARCFRDEDQRGDRQPEFTQMDLEMSFVSEEDVISLNEKMIIEMIKSIAPEKKIQELPFPRITYKEAMEKYGTDAPDLRSDKNDPDLLAFCWVVDFPFFEKNKEGGWTFTHNPFSAPKQENLEKLIKKEDIGGILASQYDMVLNGFEIGGGSIRNHKKEYLEAVFDIMGFEKNRIQDNFGHMLEAFEYGTPPHGGIAWGIDRIIALIQKEPNIREVIAFPKTGDARDPMMGSPSEISEKQLKEANIQVKT</sequence>
<feature type="binding site" evidence="7">
    <location>
        <position position="228"/>
    </location>
    <ligand>
        <name>ATP</name>
        <dbReference type="ChEBI" id="CHEBI:30616"/>
    </ligand>
</feature>
<dbReference type="Gene3D" id="3.30.1360.30">
    <property type="entry name" value="GAD-like domain"/>
    <property type="match status" value="1"/>
</dbReference>
<dbReference type="PANTHER" id="PTHR22594:SF5">
    <property type="entry name" value="ASPARTATE--TRNA LIGASE, MITOCHONDRIAL"/>
    <property type="match status" value="1"/>
</dbReference>
<dbReference type="CDD" id="cd04317">
    <property type="entry name" value="EcAspRS_like_N"/>
    <property type="match status" value="1"/>
</dbReference>
<feature type="binding site" evidence="7">
    <location>
        <position position="219"/>
    </location>
    <ligand>
        <name>L-aspartate</name>
        <dbReference type="ChEBI" id="CHEBI:29991"/>
    </ligand>
</feature>
<keyword evidence="5 7" id="KW-0648">Protein biosynthesis</keyword>
<dbReference type="GO" id="GO:0004815">
    <property type="term" value="F:aspartate-tRNA ligase activity"/>
    <property type="evidence" value="ECO:0007669"/>
    <property type="project" value="UniProtKB-UniRule"/>
</dbReference>
<evidence type="ECO:0000256" key="7">
    <source>
        <dbReference type="HAMAP-Rule" id="MF_00044"/>
    </source>
</evidence>
<dbReference type="InterPro" id="IPR004524">
    <property type="entry name" value="Asp-tRNA-ligase_1"/>
</dbReference>
<dbReference type="AlphaFoldDB" id="A0A7C4R8T4"/>
<dbReference type="Pfam" id="PF00152">
    <property type="entry name" value="tRNA-synt_2"/>
    <property type="match status" value="1"/>
</dbReference>
<evidence type="ECO:0000256" key="3">
    <source>
        <dbReference type="ARBA" id="ARBA00022741"/>
    </source>
</evidence>
<reference evidence="9" key="1">
    <citation type="journal article" date="2020" name="mSystems">
        <title>Genome- and Community-Level Interaction Insights into Carbon Utilization and Element Cycling Functions of Hydrothermarchaeota in Hydrothermal Sediment.</title>
        <authorList>
            <person name="Zhou Z."/>
            <person name="Liu Y."/>
            <person name="Xu W."/>
            <person name="Pan J."/>
            <person name="Luo Z.H."/>
            <person name="Li M."/>
        </authorList>
    </citation>
    <scope>NUCLEOTIDE SEQUENCE [LARGE SCALE GENOMIC DNA]</scope>
    <source>
        <strain evidence="9">SpSt-579</strain>
    </source>
</reference>
<dbReference type="SUPFAM" id="SSF50249">
    <property type="entry name" value="Nucleic acid-binding proteins"/>
    <property type="match status" value="1"/>
</dbReference>
<comment type="function">
    <text evidence="7">Aspartyl-tRNA synthetase with relaxed tRNA specificity since it is able to aspartylate not only its cognate tRNA(Asp) but also tRNA(Asn). Reaction proceeds in two steps: L-aspartate is first activated by ATP to form Asp-AMP and then transferred to the acceptor end of tRNA(Asp/Asn).</text>
</comment>
<dbReference type="SUPFAM" id="SSF55681">
    <property type="entry name" value="Class II aaRS and biotin synthetases"/>
    <property type="match status" value="1"/>
</dbReference>
<dbReference type="PANTHER" id="PTHR22594">
    <property type="entry name" value="ASPARTYL/LYSYL-TRNA SYNTHETASE"/>
    <property type="match status" value="1"/>
</dbReference>
<dbReference type="GO" id="GO:0050560">
    <property type="term" value="F:aspartate-tRNA(Asn) ligase activity"/>
    <property type="evidence" value="ECO:0007669"/>
    <property type="project" value="UniProtKB-EC"/>
</dbReference>
<comment type="similarity">
    <text evidence="1 7">Belongs to the class-II aminoacyl-tRNA synthetase family. Type 1 subfamily.</text>
</comment>
<feature type="site" description="Important for tRNA non-discrimination" evidence="7">
    <location>
        <position position="29"/>
    </location>
</feature>
<dbReference type="GO" id="GO:0003676">
    <property type="term" value="F:nucleic acid binding"/>
    <property type="evidence" value="ECO:0007669"/>
    <property type="project" value="InterPro"/>
</dbReference>
<dbReference type="EC" id="6.1.1.23" evidence="7"/>
<dbReference type="PROSITE" id="PS50862">
    <property type="entry name" value="AA_TRNA_LIGASE_II"/>
    <property type="match status" value="1"/>
</dbReference>